<reference evidence="1 2" key="1">
    <citation type="journal article" date="2019" name="Nat. Ecol. Evol.">
        <title>Megaphylogeny resolves global patterns of mushroom evolution.</title>
        <authorList>
            <person name="Varga T."/>
            <person name="Krizsan K."/>
            <person name="Foldi C."/>
            <person name="Dima B."/>
            <person name="Sanchez-Garcia M."/>
            <person name="Sanchez-Ramirez S."/>
            <person name="Szollosi G.J."/>
            <person name="Szarkandi J.G."/>
            <person name="Papp V."/>
            <person name="Albert L."/>
            <person name="Andreopoulos W."/>
            <person name="Angelini C."/>
            <person name="Antonin V."/>
            <person name="Barry K.W."/>
            <person name="Bougher N.L."/>
            <person name="Buchanan P."/>
            <person name="Buyck B."/>
            <person name="Bense V."/>
            <person name="Catcheside P."/>
            <person name="Chovatia M."/>
            <person name="Cooper J."/>
            <person name="Damon W."/>
            <person name="Desjardin D."/>
            <person name="Finy P."/>
            <person name="Geml J."/>
            <person name="Haridas S."/>
            <person name="Hughes K."/>
            <person name="Justo A."/>
            <person name="Karasinski D."/>
            <person name="Kautmanova I."/>
            <person name="Kiss B."/>
            <person name="Kocsube S."/>
            <person name="Kotiranta H."/>
            <person name="LaButti K.M."/>
            <person name="Lechner B.E."/>
            <person name="Liimatainen K."/>
            <person name="Lipzen A."/>
            <person name="Lukacs Z."/>
            <person name="Mihaltcheva S."/>
            <person name="Morgado L.N."/>
            <person name="Niskanen T."/>
            <person name="Noordeloos M.E."/>
            <person name="Ohm R.A."/>
            <person name="Ortiz-Santana B."/>
            <person name="Ovrebo C."/>
            <person name="Racz N."/>
            <person name="Riley R."/>
            <person name="Savchenko A."/>
            <person name="Shiryaev A."/>
            <person name="Soop K."/>
            <person name="Spirin V."/>
            <person name="Szebenyi C."/>
            <person name="Tomsovsky M."/>
            <person name="Tulloss R.E."/>
            <person name="Uehling J."/>
            <person name="Grigoriev I.V."/>
            <person name="Vagvolgyi C."/>
            <person name="Papp T."/>
            <person name="Martin F.M."/>
            <person name="Miettinen O."/>
            <person name="Hibbett D.S."/>
            <person name="Nagy L.G."/>
        </authorList>
    </citation>
    <scope>NUCLEOTIDE SEQUENCE [LARGE SCALE GENOMIC DNA]</scope>
    <source>
        <strain evidence="1 2">CBS 962.96</strain>
    </source>
</reference>
<evidence type="ECO:0000313" key="1">
    <source>
        <dbReference type="EMBL" id="THU95330.1"/>
    </source>
</evidence>
<accession>A0A4S8M0C7</accession>
<sequence>MNFAPSTSLTHLPRIELDPQLRCRILGSSFVHICPSPSSPKIPVTSLPDPSALQMTKWSRLRN</sequence>
<name>A0A4S8M0C7_DENBC</name>
<dbReference type="AlphaFoldDB" id="A0A4S8M0C7"/>
<protein>
    <submittedName>
        <fullName evidence="1">Uncharacterized protein</fullName>
    </submittedName>
</protein>
<gene>
    <name evidence="1" type="ORF">K435DRAFT_132681</name>
</gene>
<dbReference type="EMBL" id="ML179202">
    <property type="protein sequence ID" value="THU95330.1"/>
    <property type="molecule type" value="Genomic_DNA"/>
</dbReference>
<dbReference type="Proteomes" id="UP000297245">
    <property type="component" value="Unassembled WGS sequence"/>
</dbReference>
<organism evidence="1 2">
    <name type="scientific">Dendrothele bispora (strain CBS 962.96)</name>
    <dbReference type="NCBI Taxonomy" id="1314807"/>
    <lineage>
        <taxon>Eukaryota</taxon>
        <taxon>Fungi</taxon>
        <taxon>Dikarya</taxon>
        <taxon>Basidiomycota</taxon>
        <taxon>Agaricomycotina</taxon>
        <taxon>Agaricomycetes</taxon>
        <taxon>Agaricomycetidae</taxon>
        <taxon>Agaricales</taxon>
        <taxon>Agaricales incertae sedis</taxon>
        <taxon>Dendrothele</taxon>
    </lineage>
</organism>
<keyword evidence="2" id="KW-1185">Reference proteome</keyword>
<proteinExistence type="predicted"/>
<evidence type="ECO:0000313" key="2">
    <source>
        <dbReference type="Proteomes" id="UP000297245"/>
    </source>
</evidence>